<dbReference type="EMBL" id="CAADRP010000080">
    <property type="protein sequence ID" value="VFU22687.1"/>
    <property type="molecule type" value="Genomic_DNA"/>
</dbReference>
<dbReference type="AlphaFoldDB" id="A0A6N2K9S9"/>
<name>A0A6N2K9S9_SALVM</name>
<feature type="region of interest" description="Disordered" evidence="1">
    <location>
        <begin position="1"/>
        <end position="23"/>
    </location>
</feature>
<evidence type="ECO:0000313" key="2">
    <source>
        <dbReference type="EMBL" id="VFU22687.1"/>
    </source>
</evidence>
<feature type="compositionally biased region" description="Basic and acidic residues" evidence="1">
    <location>
        <begin position="1"/>
        <end position="10"/>
    </location>
</feature>
<reference evidence="2" key="1">
    <citation type="submission" date="2019-03" db="EMBL/GenBank/DDBJ databases">
        <authorList>
            <person name="Mank J."/>
            <person name="Almeida P."/>
        </authorList>
    </citation>
    <scope>NUCLEOTIDE SEQUENCE</scope>
    <source>
        <strain evidence="2">78183</strain>
    </source>
</reference>
<accession>A0A6N2K9S9</accession>
<gene>
    <name evidence="2" type="ORF">SVIM_LOCUS26727</name>
</gene>
<evidence type="ECO:0000256" key="1">
    <source>
        <dbReference type="SAM" id="MobiDB-lite"/>
    </source>
</evidence>
<proteinExistence type="predicted"/>
<organism evidence="2">
    <name type="scientific">Salix viminalis</name>
    <name type="common">Common osier</name>
    <name type="synonym">Basket willow</name>
    <dbReference type="NCBI Taxonomy" id="40686"/>
    <lineage>
        <taxon>Eukaryota</taxon>
        <taxon>Viridiplantae</taxon>
        <taxon>Streptophyta</taxon>
        <taxon>Embryophyta</taxon>
        <taxon>Tracheophyta</taxon>
        <taxon>Spermatophyta</taxon>
        <taxon>Magnoliopsida</taxon>
        <taxon>eudicotyledons</taxon>
        <taxon>Gunneridae</taxon>
        <taxon>Pentapetalae</taxon>
        <taxon>rosids</taxon>
        <taxon>fabids</taxon>
        <taxon>Malpighiales</taxon>
        <taxon>Salicaceae</taxon>
        <taxon>Saliceae</taxon>
        <taxon>Salix</taxon>
    </lineage>
</organism>
<protein>
    <submittedName>
        <fullName evidence="2">Uncharacterized protein</fullName>
    </submittedName>
</protein>
<sequence>MQIRDSRDLDMSSLQQLKQRRRL</sequence>